<evidence type="ECO:0008006" key="3">
    <source>
        <dbReference type="Google" id="ProtNLM"/>
    </source>
</evidence>
<dbReference type="AlphaFoldDB" id="A0AA38MSC4"/>
<keyword evidence="2" id="KW-1185">Reference proteome</keyword>
<dbReference type="Proteomes" id="UP001176059">
    <property type="component" value="Unassembled WGS sequence"/>
</dbReference>
<evidence type="ECO:0000313" key="2">
    <source>
        <dbReference type="Proteomes" id="UP001176059"/>
    </source>
</evidence>
<protein>
    <recommendedName>
        <fullName evidence="3">3-beta hydroxysteroid dehydrogenase/isomerase domain-containing protein</fullName>
    </recommendedName>
</protein>
<name>A0AA38MSC4_9AGAR</name>
<organism evidence="1 2">
    <name type="scientific">Lentinula guzmanii</name>
    <dbReference type="NCBI Taxonomy" id="2804957"/>
    <lineage>
        <taxon>Eukaryota</taxon>
        <taxon>Fungi</taxon>
        <taxon>Dikarya</taxon>
        <taxon>Basidiomycota</taxon>
        <taxon>Agaricomycotina</taxon>
        <taxon>Agaricomycetes</taxon>
        <taxon>Agaricomycetidae</taxon>
        <taxon>Agaricales</taxon>
        <taxon>Marasmiineae</taxon>
        <taxon>Omphalotaceae</taxon>
        <taxon>Lentinula</taxon>
    </lineage>
</organism>
<evidence type="ECO:0000313" key="1">
    <source>
        <dbReference type="EMBL" id="KAJ3725646.1"/>
    </source>
</evidence>
<dbReference type="SUPFAM" id="SSF51735">
    <property type="entry name" value="NAD(P)-binding Rossmann-fold domains"/>
    <property type="match status" value="1"/>
</dbReference>
<dbReference type="InterPro" id="IPR036291">
    <property type="entry name" value="NAD(P)-bd_dom_sf"/>
</dbReference>
<gene>
    <name evidence="1" type="ORF">DFJ43DRAFT_1157382</name>
</gene>
<reference evidence="1" key="1">
    <citation type="submission" date="2022-08" db="EMBL/GenBank/DDBJ databases">
        <authorList>
            <consortium name="DOE Joint Genome Institute"/>
            <person name="Min B."/>
            <person name="Sierra-Patev S."/>
            <person name="Naranjo-Ortiz M."/>
            <person name="Looney B."/>
            <person name="Konkel Z."/>
            <person name="Slot J.C."/>
            <person name="Sakamoto Y."/>
            <person name="Steenwyk J.L."/>
            <person name="Rokas A."/>
            <person name="Carro J."/>
            <person name="Camarero S."/>
            <person name="Ferreira P."/>
            <person name="Molpeceres G."/>
            <person name="Ruiz-duenas F.J."/>
            <person name="Serrano A."/>
            <person name="Henrissat B."/>
            <person name="Drula E."/>
            <person name="Hughes K.W."/>
            <person name="Mata J.L."/>
            <person name="Ishikawa N.K."/>
            <person name="Vargas-Isla R."/>
            <person name="Ushijima S."/>
            <person name="Smith C.A."/>
            <person name="Ahrendt S."/>
            <person name="Andreopoulos W."/>
            <person name="He G."/>
            <person name="LaButti K."/>
            <person name="Lipzen A."/>
            <person name="Ng V."/>
            <person name="Riley R."/>
            <person name="Sandor L."/>
            <person name="Barry K."/>
            <person name="Martinez A.T."/>
            <person name="Xiao Y."/>
            <person name="Gibbons J.G."/>
            <person name="Terashima K."/>
            <person name="Hibbett D.S."/>
            <person name="Grigoriev I.V."/>
        </authorList>
    </citation>
    <scope>NUCLEOTIDE SEQUENCE</scope>
    <source>
        <strain evidence="1">ET3784</strain>
    </source>
</reference>
<accession>A0AA38MSC4</accession>
<reference evidence="1" key="2">
    <citation type="journal article" date="2023" name="Proc. Natl. Acad. Sci. U.S.A.">
        <title>A global phylogenomic analysis of the shiitake genus Lentinula.</title>
        <authorList>
            <person name="Sierra-Patev S."/>
            <person name="Min B."/>
            <person name="Naranjo-Ortiz M."/>
            <person name="Looney B."/>
            <person name="Konkel Z."/>
            <person name="Slot J.C."/>
            <person name="Sakamoto Y."/>
            <person name="Steenwyk J.L."/>
            <person name="Rokas A."/>
            <person name="Carro J."/>
            <person name="Camarero S."/>
            <person name="Ferreira P."/>
            <person name="Molpeceres G."/>
            <person name="Ruiz-Duenas F.J."/>
            <person name="Serrano A."/>
            <person name="Henrissat B."/>
            <person name="Drula E."/>
            <person name="Hughes K.W."/>
            <person name="Mata J.L."/>
            <person name="Ishikawa N.K."/>
            <person name="Vargas-Isla R."/>
            <person name="Ushijima S."/>
            <person name="Smith C.A."/>
            <person name="Donoghue J."/>
            <person name="Ahrendt S."/>
            <person name="Andreopoulos W."/>
            <person name="He G."/>
            <person name="LaButti K."/>
            <person name="Lipzen A."/>
            <person name="Ng V."/>
            <person name="Riley R."/>
            <person name="Sandor L."/>
            <person name="Barry K."/>
            <person name="Martinez A.T."/>
            <person name="Xiao Y."/>
            <person name="Gibbons J.G."/>
            <person name="Terashima K."/>
            <person name="Grigoriev I.V."/>
            <person name="Hibbett D."/>
        </authorList>
    </citation>
    <scope>NUCLEOTIDE SEQUENCE</scope>
    <source>
        <strain evidence="1">ET3784</strain>
    </source>
</reference>
<dbReference type="EMBL" id="JANVFO010000045">
    <property type="protein sequence ID" value="KAJ3725646.1"/>
    <property type="molecule type" value="Genomic_DNA"/>
</dbReference>
<proteinExistence type="predicted"/>
<sequence>MSQSAKRLVIGGAGFVGSHIFESFRARNKKTQIYVFVRVVALDSSCESMLQGVEYEMGDIVDDRKSLPQFRPNVVQHTTSPRLMGFSQISTTESTSAGRRQYLLLAGQIASILPSWLSMTMVENIWAQQNKKS</sequence>
<comment type="caution">
    <text evidence="1">The sequence shown here is derived from an EMBL/GenBank/DDBJ whole genome shotgun (WGS) entry which is preliminary data.</text>
</comment>
<dbReference type="Gene3D" id="3.40.50.720">
    <property type="entry name" value="NAD(P)-binding Rossmann-like Domain"/>
    <property type="match status" value="1"/>
</dbReference>